<reference evidence="1" key="1">
    <citation type="submission" date="2023-07" db="EMBL/GenBank/DDBJ databases">
        <authorList>
            <person name="Stuckert A."/>
        </authorList>
    </citation>
    <scope>NUCLEOTIDE SEQUENCE</scope>
</reference>
<evidence type="ECO:0000313" key="1">
    <source>
        <dbReference type="EMBL" id="CAJ0965248.1"/>
    </source>
</evidence>
<proteinExistence type="predicted"/>
<gene>
    <name evidence="1" type="ORF">RIMI_LOCUS20094979</name>
</gene>
<keyword evidence="2" id="KW-1185">Reference proteome</keyword>
<sequence length="85" mass="9944">MKTDTNLMKDVYDANGFLTAVDVLDEKELYLAQKEHMKLEEKFGKEYTQYNLQNIHMQYEWVMNLAAHPNLLKAITAVWALTSSF</sequence>
<accession>A0ABN9MEP9</accession>
<protein>
    <submittedName>
        <fullName evidence="1">Uncharacterized protein</fullName>
    </submittedName>
</protein>
<evidence type="ECO:0000313" key="2">
    <source>
        <dbReference type="Proteomes" id="UP001176940"/>
    </source>
</evidence>
<organism evidence="1 2">
    <name type="scientific">Ranitomeya imitator</name>
    <name type="common">mimic poison frog</name>
    <dbReference type="NCBI Taxonomy" id="111125"/>
    <lineage>
        <taxon>Eukaryota</taxon>
        <taxon>Metazoa</taxon>
        <taxon>Chordata</taxon>
        <taxon>Craniata</taxon>
        <taxon>Vertebrata</taxon>
        <taxon>Euteleostomi</taxon>
        <taxon>Amphibia</taxon>
        <taxon>Batrachia</taxon>
        <taxon>Anura</taxon>
        <taxon>Neobatrachia</taxon>
        <taxon>Hyloidea</taxon>
        <taxon>Dendrobatidae</taxon>
        <taxon>Dendrobatinae</taxon>
        <taxon>Ranitomeya</taxon>
    </lineage>
</organism>
<dbReference type="Gene3D" id="2.60.120.620">
    <property type="entry name" value="q2cbj1_9rhob like domain"/>
    <property type="match status" value="1"/>
</dbReference>
<comment type="caution">
    <text evidence="1">The sequence shown here is derived from an EMBL/GenBank/DDBJ whole genome shotgun (WGS) entry which is preliminary data.</text>
</comment>
<dbReference type="EMBL" id="CAUEEQ010066124">
    <property type="protein sequence ID" value="CAJ0965248.1"/>
    <property type="molecule type" value="Genomic_DNA"/>
</dbReference>
<dbReference type="Proteomes" id="UP001176940">
    <property type="component" value="Unassembled WGS sequence"/>
</dbReference>
<name>A0ABN9MEP9_9NEOB</name>